<dbReference type="PROSITE" id="PS00022">
    <property type="entry name" value="EGF_1"/>
    <property type="match status" value="1"/>
</dbReference>
<keyword evidence="5" id="KW-0812">Transmembrane</keyword>
<dbReference type="InterPro" id="IPR016186">
    <property type="entry name" value="C-type_lectin-like/link_sf"/>
</dbReference>
<dbReference type="Gene3D" id="3.80.10.10">
    <property type="entry name" value="Ribonuclease Inhibitor"/>
    <property type="match status" value="3"/>
</dbReference>
<evidence type="ECO:0000313" key="8">
    <source>
        <dbReference type="Proteomes" id="UP000663868"/>
    </source>
</evidence>
<feature type="region of interest" description="Disordered" evidence="4">
    <location>
        <begin position="572"/>
        <end position="591"/>
    </location>
</feature>
<evidence type="ECO:0000313" key="7">
    <source>
        <dbReference type="EMBL" id="CAF4084078.1"/>
    </source>
</evidence>
<dbReference type="SMART" id="SM00368">
    <property type="entry name" value="LRR_RI"/>
    <property type="match status" value="8"/>
</dbReference>
<evidence type="ECO:0000256" key="3">
    <source>
        <dbReference type="PROSITE-ProRule" id="PRU00076"/>
    </source>
</evidence>
<accession>A0A819TVV2</accession>
<evidence type="ECO:0000256" key="2">
    <source>
        <dbReference type="ARBA" id="ARBA00023157"/>
    </source>
</evidence>
<dbReference type="Proteomes" id="UP000663868">
    <property type="component" value="Unassembled WGS sequence"/>
</dbReference>
<dbReference type="CDD" id="cd00054">
    <property type="entry name" value="EGF_CA"/>
    <property type="match status" value="1"/>
</dbReference>
<reference evidence="7" key="1">
    <citation type="submission" date="2021-02" db="EMBL/GenBank/DDBJ databases">
        <authorList>
            <person name="Nowell W R."/>
        </authorList>
    </citation>
    <scope>NUCLEOTIDE SEQUENCE</scope>
</reference>
<evidence type="ECO:0000256" key="5">
    <source>
        <dbReference type="SAM" id="Phobius"/>
    </source>
</evidence>
<dbReference type="Pfam" id="PF13516">
    <property type="entry name" value="LRR_6"/>
    <property type="match status" value="7"/>
</dbReference>
<feature type="transmembrane region" description="Helical" evidence="5">
    <location>
        <begin position="738"/>
        <end position="760"/>
    </location>
</feature>
<feature type="disulfide bond" evidence="3">
    <location>
        <begin position="509"/>
        <end position="518"/>
    </location>
</feature>
<dbReference type="SUPFAM" id="SSF52047">
    <property type="entry name" value="RNI-like"/>
    <property type="match status" value="1"/>
</dbReference>
<protein>
    <recommendedName>
        <fullName evidence="6">EGF-like domain-containing protein</fullName>
    </recommendedName>
</protein>
<evidence type="ECO:0000259" key="6">
    <source>
        <dbReference type="PROSITE" id="PS50026"/>
    </source>
</evidence>
<evidence type="ECO:0000256" key="4">
    <source>
        <dbReference type="SAM" id="MobiDB-lite"/>
    </source>
</evidence>
<dbReference type="Gene3D" id="3.10.100.10">
    <property type="entry name" value="Mannose-Binding Protein A, subunit A"/>
    <property type="match status" value="1"/>
</dbReference>
<proteinExistence type="predicted"/>
<dbReference type="InterPro" id="IPR032675">
    <property type="entry name" value="LRR_dom_sf"/>
</dbReference>
<dbReference type="InterPro" id="IPR001611">
    <property type="entry name" value="Leu-rich_rpt"/>
</dbReference>
<feature type="transmembrane region" description="Helical" evidence="5">
    <location>
        <begin position="918"/>
        <end position="944"/>
    </location>
</feature>
<dbReference type="PANTHER" id="PTHR24111:SF0">
    <property type="entry name" value="LEUCINE-RICH REPEAT-CONTAINING PROTEIN"/>
    <property type="match status" value="1"/>
</dbReference>
<feature type="transmembrane region" description="Helical" evidence="5">
    <location>
        <begin position="772"/>
        <end position="791"/>
    </location>
</feature>
<feature type="transmembrane region" description="Helical" evidence="5">
    <location>
        <begin position="964"/>
        <end position="988"/>
    </location>
</feature>
<evidence type="ECO:0000256" key="1">
    <source>
        <dbReference type="ARBA" id="ARBA00022737"/>
    </source>
</evidence>
<dbReference type="Pfam" id="PF14752">
    <property type="entry name" value="RBP_receptor"/>
    <property type="match status" value="2"/>
</dbReference>
<comment type="caution">
    <text evidence="3">Lacks conserved residue(s) required for the propagation of feature annotation.</text>
</comment>
<feature type="transmembrane region" description="Helical" evidence="5">
    <location>
        <begin position="525"/>
        <end position="543"/>
    </location>
</feature>
<dbReference type="InterPro" id="IPR026612">
    <property type="entry name" value="STRA6-like"/>
</dbReference>
<name>A0A819TVV2_9BILA</name>
<feature type="non-terminal residue" evidence="7">
    <location>
        <position position="1281"/>
    </location>
</feature>
<feature type="transmembrane region" description="Helical" evidence="5">
    <location>
        <begin position="618"/>
        <end position="643"/>
    </location>
</feature>
<feature type="transmembrane region" description="Helical" evidence="5">
    <location>
        <begin position="1107"/>
        <end position="1135"/>
    </location>
</feature>
<keyword evidence="5" id="KW-1133">Transmembrane helix</keyword>
<keyword evidence="3" id="KW-0245">EGF-like domain</keyword>
<feature type="domain" description="EGF-like" evidence="6">
    <location>
        <begin position="482"/>
        <end position="519"/>
    </location>
</feature>
<feature type="transmembrane region" description="Helical" evidence="5">
    <location>
        <begin position="707"/>
        <end position="726"/>
    </location>
</feature>
<dbReference type="InterPro" id="IPR016187">
    <property type="entry name" value="CTDL_fold"/>
</dbReference>
<dbReference type="InterPro" id="IPR000152">
    <property type="entry name" value="EGF-type_Asp/Asn_hydroxyl_site"/>
</dbReference>
<comment type="caution">
    <text evidence="7">The sequence shown here is derived from an EMBL/GenBank/DDBJ whole genome shotgun (WGS) entry which is preliminary data.</text>
</comment>
<organism evidence="7 8">
    <name type="scientific">Adineta steineri</name>
    <dbReference type="NCBI Taxonomy" id="433720"/>
    <lineage>
        <taxon>Eukaryota</taxon>
        <taxon>Metazoa</taxon>
        <taxon>Spiralia</taxon>
        <taxon>Gnathifera</taxon>
        <taxon>Rotifera</taxon>
        <taxon>Eurotatoria</taxon>
        <taxon>Bdelloidea</taxon>
        <taxon>Adinetida</taxon>
        <taxon>Adinetidae</taxon>
        <taxon>Adineta</taxon>
    </lineage>
</organism>
<feature type="transmembrane region" description="Helical" evidence="5">
    <location>
        <begin position="1065"/>
        <end position="1087"/>
    </location>
</feature>
<dbReference type="InterPro" id="IPR052201">
    <property type="entry name" value="LRR-containing_regulator"/>
</dbReference>
<keyword evidence="1" id="KW-0677">Repeat</keyword>
<keyword evidence="5" id="KW-0472">Membrane</keyword>
<dbReference type="GO" id="GO:0038023">
    <property type="term" value="F:signaling receptor activity"/>
    <property type="evidence" value="ECO:0007669"/>
    <property type="project" value="InterPro"/>
</dbReference>
<dbReference type="SUPFAM" id="SSF56436">
    <property type="entry name" value="C-type lectin-like"/>
    <property type="match status" value="1"/>
</dbReference>
<dbReference type="PROSITE" id="PS00010">
    <property type="entry name" value="ASX_HYDROXYL"/>
    <property type="match status" value="1"/>
</dbReference>
<dbReference type="PROSITE" id="PS50026">
    <property type="entry name" value="EGF_3"/>
    <property type="match status" value="1"/>
</dbReference>
<feature type="transmembrane region" description="Helical" evidence="5">
    <location>
        <begin position="667"/>
        <end position="686"/>
    </location>
</feature>
<feature type="transmembrane region" description="Helical" evidence="5">
    <location>
        <begin position="1025"/>
        <end position="1053"/>
    </location>
</feature>
<dbReference type="PANTHER" id="PTHR24111">
    <property type="entry name" value="LEUCINE-RICH REPEAT-CONTAINING PROTEIN 34"/>
    <property type="match status" value="1"/>
</dbReference>
<dbReference type="GO" id="GO:0034632">
    <property type="term" value="F:retinol transmembrane transporter activity"/>
    <property type="evidence" value="ECO:0007669"/>
    <property type="project" value="InterPro"/>
</dbReference>
<sequence length="1281" mass="147323">TLTTLSLRANEVGDVGAKHIADALRHNTTLITLDITCSHIGAVGAKHLALGLRHNSVITTLDLGANRIGDAGVQHLGDGLRHNTTVTALDLRNSQIGDVGAQHVADLLQHNTTLCILNLSYNQIGDVGAQHLANGLRYNTTLITLDLGMNQVGDVVVQNLADGLRHITTLTTLDLGMNEVGNVGKQHFVDALRYNTATANTLDIEMNEVGDGGAPPFADGLRYNTMASIIVPLVFVFLTNFYIQPSACVLTTDLPNVELDDITSLQYEFPSMIGKIKMIINQLHCPKGWEHFGGSCYYLSKIKSISTQANQTCSILNSNLMQIRNTIELFYASYILTKNKLSTLMIHIDPNLLKDDQDQWQLMKNKFRELFIRDYKLKEKFIDELNAAGLRISKRSKKIKQTVTNSDTYNDHNDAYEYDNLNLEDGKQMNNIQGICDRLEWNFINNDSTIYILKTSLISHKMICSLNNFESNTEYKHICENVLNFCYENNKCGKYGRCINTLSDFKCSCSFLYDGLLCERISSQGRQIIIGLIVIFLLYGLSIQPTRRGLVFIVRACIKCCFKIHQHKKRNKENNTENHEEEQELHNANQSRQIVSVEKRRLTLSETSPRNKRSPIRLIWVGGLSVFFLALLLSLTATIQLTLFKYDTVKDTVKLETKCKILSNNKMTTYAFAPLALALIFIFSWTTERENKCLHLRLISPIEPFRIENRFTTATVFGLLAFELLQKFEGLLFNGMNLLNDGILIALFEIISIFLTGLRYYPILASLQLRDIIGRFLICLYILGNIIYTIIREGACMSSLPMSKFDSISTETKLPIELNTEFFIIFGLIKNIPYFILLSYITAELFVRFAYDSIYIPIKKKQSIWSSSITQSDEYSFAKYYVTKLFRRNPSFNQQVYSKDESYIKKCLHSIYHWNNDFHFTTIAICTYTVAIIFLYYLSYTIILRYISFVNYYTGTIFNINKTFYLYSLEFIVISAVITSGIISLQLFNGIKNYKEHKLQLFKGIHVDIPPAVNLKSNTILLKSLSYFGFLVGHMACSFIIFFHLIIFIFYAIHIISLHMPYIELLLKVIVPVFIIYLLIMVSRSAVEKYFFIQNMKEEKVYENFLYFYFIIDCFLGFVSCIIRLIKAIFLNIIYMSRLDCSLHRRSTEKLDLGFTAYISYLHMEVAHTNPVMLAFCSLLYDDIVQRRPKFDDDDESLSRKTIVHTQKAREFHEIRRYRQSRFRWFLAYTLIHNPYLFGLRHQREISVNAQQDNTYLSTDDNSQRLLNNLPSLSTFNVSDI</sequence>
<keyword evidence="2 3" id="KW-1015">Disulfide bond</keyword>
<dbReference type="InterPro" id="IPR000742">
    <property type="entry name" value="EGF"/>
</dbReference>
<dbReference type="EMBL" id="CAJOBB010004324">
    <property type="protein sequence ID" value="CAF4084078.1"/>
    <property type="molecule type" value="Genomic_DNA"/>
</dbReference>
<gene>
    <name evidence="7" type="ORF">KXQ929_LOCUS33536</name>
</gene>